<dbReference type="Pfam" id="PF01554">
    <property type="entry name" value="MatE"/>
    <property type="match status" value="2"/>
</dbReference>
<comment type="caution">
    <text evidence="6">Lacks conserved residue(s) required for the propagation of feature annotation.</text>
</comment>
<evidence type="ECO:0000313" key="9">
    <source>
        <dbReference type="Proteomes" id="UP000288805"/>
    </source>
</evidence>
<dbReference type="GO" id="GO:1990961">
    <property type="term" value="P:xenobiotic detoxification by transmembrane export across the plasma membrane"/>
    <property type="evidence" value="ECO:0007669"/>
    <property type="project" value="InterPro"/>
</dbReference>
<dbReference type="NCBIfam" id="TIGR00797">
    <property type="entry name" value="matE"/>
    <property type="match status" value="1"/>
</dbReference>
<feature type="transmembrane region" description="Helical" evidence="6">
    <location>
        <begin position="438"/>
        <end position="458"/>
    </location>
</feature>
<protein>
    <recommendedName>
        <fullName evidence="6">Protein DETOXIFICATION</fullName>
    </recommendedName>
    <alternativeName>
        <fullName evidence="6">Multidrug and toxic compound extrusion protein</fullName>
    </alternativeName>
</protein>
<dbReference type="GO" id="GO:0016020">
    <property type="term" value="C:membrane"/>
    <property type="evidence" value="ECO:0007669"/>
    <property type="project" value="UniProtKB-SubCell"/>
</dbReference>
<dbReference type="AlphaFoldDB" id="A0A438IV31"/>
<dbReference type="EMBL" id="QGNW01000080">
    <property type="protein sequence ID" value="RVX00600.1"/>
    <property type="molecule type" value="Genomic_DNA"/>
</dbReference>
<keyword evidence="4 6" id="KW-1133">Transmembrane helix</keyword>
<dbReference type="InterPro" id="IPR002528">
    <property type="entry name" value="MATE_fam"/>
</dbReference>
<feature type="transmembrane region" description="Helical" evidence="6">
    <location>
        <begin position="366"/>
        <end position="386"/>
    </location>
</feature>
<feature type="compositionally biased region" description="Basic and acidic residues" evidence="7">
    <location>
        <begin position="12"/>
        <end position="21"/>
    </location>
</feature>
<reference evidence="8 9" key="1">
    <citation type="journal article" date="2018" name="PLoS Genet.">
        <title>Population sequencing reveals clonal diversity and ancestral inbreeding in the grapevine cultivar Chardonnay.</title>
        <authorList>
            <person name="Roach M.J."/>
            <person name="Johnson D.L."/>
            <person name="Bohlmann J."/>
            <person name="van Vuuren H.J."/>
            <person name="Jones S.J."/>
            <person name="Pretorius I.S."/>
            <person name="Schmidt S.A."/>
            <person name="Borneman A.R."/>
        </authorList>
    </citation>
    <scope>NUCLEOTIDE SEQUENCE [LARGE SCALE GENOMIC DNA]</scope>
    <source>
        <strain evidence="9">cv. Chardonnay</strain>
        <tissue evidence="8">Leaf</tissue>
    </source>
</reference>
<feature type="transmembrane region" description="Helical" evidence="6">
    <location>
        <begin position="215"/>
        <end position="235"/>
    </location>
</feature>
<sequence length="517" mass="56191">MSETSVTMCTVDESRGSPNESDHLVLVDHGDSSEQRDKMREDIFDDRYFGRLPVNEAAEELLALAKIACPIILTSLLLFSRSIITTFFMGHFGQSELAGSSLGMGFGNVSGISLMKGLSVGMEPICCQAYGAKKMSVISQTYVKTIFLLFLVCIPIILLWLNIEPIFLLLGQDPGVTKIAKVYMVFSIPDLLGQANLFPLRIFLRTQGVTTPLTIVAICATILHLPIIYFLAVYLKLGTKGVALASGWYTININLGLLGYLLLSKTPLKPWNGPTILTLFQGWRPLLALALPSACSVCLEWWWYEIMLFLCGLLSNPEASLAAMGIIIQTTGLLYVFPYSLGLGLTTRIGHRLGAGQPLRAQLTSIVGLVVAVAWGFSAFALMVAVKSVWGKLFTNESQVLVLLSAALPIVGLCEIGNSPQTAACGVLTGSARPTVGARVNFITFYLIGLPIAVLMGFKFKIGFQGLLFGLVAAQGSCMCMMVYTLMQTDWKHQTKRAEELTRAAGEMDDLEATLLE</sequence>
<organism evidence="8 9">
    <name type="scientific">Vitis vinifera</name>
    <name type="common">Grape</name>
    <dbReference type="NCBI Taxonomy" id="29760"/>
    <lineage>
        <taxon>Eukaryota</taxon>
        <taxon>Viridiplantae</taxon>
        <taxon>Streptophyta</taxon>
        <taxon>Embryophyta</taxon>
        <taxon>Tracheophyta</taxon>
        <taxon>Spermatophyta</taxon>
        <taxon>Magnoliopsida</taxon>
        <taxon>eudicotyledons</taxon>
        <taxon>Gunneridae</taxon>
        <taxon>Pentapetalae</taxon>
        <taxon>rosids</taxon>
        <taxon>Vitales</taxon>
        <taxon>Vitaceae</taxon>
        <taxon>Viteae</taxon>
        <taxon>Vitis</taxon>
    </lineage>
</organism>
<dbReference type="GO" id="GO:0015297">
    <property type="term" value="F:antiporter activity"/>
    <property type="evidence" value="ECO:0007669"/>
    <property type="project" value="InterPro"/>
</dbReference>
<comment type="caution">
    <text evidence="8">The sequence shown here is derived from an EMBL/GenBank/DDBJ whole genome shotgun (WGS) entry which is preliminary data.</text>
</comment>
<accession>A0A438IV31</accession>
<feature type="region of interest" description="Disordered" evidence="7">
    <location>
        <begin position="1"/>
        <end position="21"/>
    </location>
</feature>
<evidence type="ECO:0000256" key="7">
    <source>
        <dbReference type="SAM" id="MobiDB-lite"/>
    </source>
</evidence>
<keyword evidence="3 6" id="KW-0812">Transmembrane</keyword>
<dbReference type="OrthoDB" id="2126698at2759"/>
<comment type="subcellular location">
    <subcellularLocation>
        <location evidence="1">Membrane</location>
        <topology evidence="1">Multi-pass membrane protein</topology>
    </subcellularLocation>
</comment>
<evidence type="ECO:0000256" key="5">
    <source>
        <dbReference type="ARBA" id="ARBA00023136"/>
    </source>
</evidence>
<dbReference type="PANTHER" id="PTHR11206">
    <property type="entry name" value="MULTIDRUG RESISTANCE PROTEIN"/>
    <property type="match status" value="1"/>
</dbReference>
<evidence type="ECO:0000256" key="2">
    <source>
        <dbReference type="ARBA" id="ARBA00010199"/>
    </source>
</evidence>
<evidence type="ECO:0000256" key="4">
    <source>
        <dbReference type="ARBA" id="ARBA00022989"/>
    </source>
</evidence>
<evidence type="ECO:0000256" key="3">
    <source>
        <dbReference type="ARBA" id="ARBA00022692"/>
    </source>
</evidence>
<dbReference type="GO" id="GO:0042910">
    <property type="term" value="F:xenobiotic transmembrane transporter activity"/>
    <property type="evidence" value="ECO:0007669"/>
    <property type="project" value="InterPro"/>
</dbReference>
<dbReference type="Gramene" id="Vitis08g00722.t01">
    <property type="protein sequence ID" value="Vitis08g00722.t01.CDS"/>
    <property type="gene ID" value="Vitis08g00722"/>
</dbReference>
<feature type="transmembrane region" description="Helical" evidence="6">
    <location>
        <begin position="324"/>
        <end position="345"/>
    </location>
</feature>
<evidence type="ECO:0000256" key="6">
    <source>
        <dbReference type="RuleBase" id="RU004914"/>
    </source>
</evidence>
<name>A0A438IV31_VITVI</name>
<comment type="similarity">
    <text evidence="2 6">Belongs to the multi antimicrobial extrusion (MATE) (TC 2.A.66.1) family.</text>
</comment>
<feature type="transmembrane region" description="Helical" evidence="6">
    <location>
        <begin position="464"/>
        <end position="487"/>
    </location>
</feature>
<keyword evidence="5 6" id="KW-0472">Membrane</keyword>
<evidence type="ECO:0000256" key="1">
    <source>
        <dbReference type="ARBA" id="ARBA00004141"/>
    </source>
</evidence>
<gene>
    <name evidence="8" type="primary">DTX53_2</name>
    <name evidence="8" type="ORF">CK203_030330</name>
</gene>
<dbReference type="Proteomes" id="UP000288805">
    <property type="component" value="Unassembled WGS sequence"/>
</dbReference>
<dbReference type="InterPro" id="IPR045069">
    <property type="entry name" value="MATE_euk"/>
</dbReference>
<dbReference type="CDD" id="cd13132">
    <property type="entry name" value="MATE_eukaryotic"/>
    <property type="match status" value="1"/>
</dbReference>
<feature type="transmembrane region" description="Helical" evidence="6">
    <location>
        <begin position="398"/>
        <end position="417"/>
    </location>
</feature>
<proteinExistence type="inferred from homology"/>
<evidence type="ECO:0000313" key="8">
    <source>
        <dbReference type="EMBL" id="RVX00600.1"/>
    </source>
</evidence>
<feature type="transmembrane region" description="Helical" evidence="6">
    <location>
        <begin position="142"/>
        <end position="163"/>
    </location>
</feature>
<feature type="transmembrane region" description="Helical" evidence="6">
    <location>
        <begin position="61"/>
        <end position="79"/>
    </location>
</feature>
<feature type="transmembrane region" description="Helical" evidence="6">
    <location>
        <begin position="241"/>
        <end position="263"/>
    </location>
</feature>